<feature type="compositionally biased region" description="Basic and acidic residues" evidence="1">
    <location>
        <begin position="190"/>
        <end position="233"/>
    </location>
</feature>
<reference evidence="2 3" key="1">
    <citation type="submission" date="2020-08" db="EMBL/GenBank/DDBJ databases">
        <title>Genomic Encyclopedia of Type Strains, Phase III (KMG-III): the genomes of soil and plant-associated and newly described type strains.</title>
        <authorList>
            <person name="Whitman W."/>
        </authorList>
    </citation>
    <scope>NUCLEOTIDE SEQUENCE [LARGE SCALE GENOMIC DNA]</scope>
    <source>
        <strain evidence="2 3">CECT 8960</strain>
    </source>
</reference>
<protein>
    <submittedName>
        <fullName evidence="2">Uncharacterized protein</fullName>
    </submittedName>
</protein>
<dbReference type="SUPFAM" id="SSF57997">
    <property type="entry name" value="Tropomyosin"/>
    <property type="match status" value="1"/>
</dbReference>
<evidence type="ECO:0000313" key="2">
    <source>
        <dbReference type="EMBL" id="MBB4910375.1"/>
    </source>
</evidence>
<feature type="region of interest" description="Disordered" evidence="1">
    <location>
        <begin position="254"/>
        <end position="287"/>
    </location>
</feature>
<proteinExistence type="predicted"/>
<feature type="region of interest" description="Disordered" evidence="1">
    <location>
        <begin position="178"/>
        <end position="233"/>
    </location>
</feature>
<sequence length="302" mass="32460">MTIVAGSRQDGGVPADLDSAADELYAGAREDFTPRRKELAKEARTAGDAKLAAAIEKLAKPTTSAHLANQLARDPDADVDEVAELGDAFREAHANLAGADLRALSQRRTKLVNGLVARAGKLNGSPLTEGVTRELEDIFTTAIADAEVARVLIAGRLASAKDLAAAAAAWPSADPAAATGLVPRRAPKKPQKERTAREDAELERKRDAARQELDDARGAVKEAEADRKEEERILAETQKAVDAATEKVRRINEELDAAEAEEKEARRRVGSASRSVKDAERRAGQAWRLVQQAEQKLDELGK</sequence>
<evidence type="ECO:0000256" key="1">
    <source>
        <dbReference type="SAM" id="MobiDB-lite"/>
    </source>
</evidence>
<name>A0A7W7QB83_9PSEU</name>
<evidence type="ECO:0000313" key="3">
    <source>
        <dbReference type="Proteomes" id="UP000520767"/>
    </source>
</evidence>
<gene>
    <name evidence="2" type="ORF">FHR82_006633</name>
</gene>
<dbReference type="RefSeq" id="WP_184814430.1">
    <property type="nucleotide sequence ID" value="NZ_JACHJQ010000007.1"/>
</dbReference>
<comment type="caution">
    <text evidence="2">The sequence shown here is derived from an EMBL/GenBank/DDBJ whole genome shotgun (WGS) entry which is preliminary data.</text>
</comment>
<accession>A0A7W7QB83</accession>
<keyword evidence="3" id="KW-1185">Reference proteome</keyword>
<organism evidence="2 3">
    <name type="scientific">Actinophytocola algeriensis</name>
    <dbReference type="NCBI Taxonomy" id="1768010"/>
    <lineage>
        <taxon>Bacteria</taxon>
        <taxon>Bacillati</taxon>
        <taxon>Actinomycetota</taxon>
        <taxon>Actinomycetes</taxon>
        <taxon>Pseudonocardiales</taxon>
        <taxon>Pseudonocardiaceae</taxon>
    </lineage>
</organism>
<dbReference type="Proteomes" id="UP000520767">
    <property type="component" value="Unassembled WGS sequence"/>
</dbReference>
<dbReference type="AlphaFoldDB" id="A0A7W7QB83"/>
<dbReference type="EMBL" id="JACHJQ010000007">
    <property type="protein sequence ID" value="MBB4910375.1"/>
    <property type="molecule type" value="Genomic_DNA"/>
</dbReference>